<dbReference type="EMBL" id="KF060940">
    <property type="protein sequence ID" value="AGZ90271.1"/>
    <property type="molecule type" value="Genomic_DNA"/>
</dbReference>
<proteinExistence type="predicted"/>
<dbReference type="Pfam" id="PF03161">
    <property type="entry name" value="LAGLIDADG_2"/>
    <property type="match status" value="1"/>
</dbReference>
<accession>U5YGR1</accession>
<evidence type="ECO:0000256" key="1">
    <source>
        <dbReference type="SAM" id="Phobius"/>
    </source>
</evidence>
<geneLocation type="mitochondrion" evidence="3"/>
<dbReference type="GO" id="GO:0004519">
    <property type="term" value="F:endonuclease activity"/>
    <property type="evidence" value="ECO:0007669"/>
    <property type="project" value="UniProtKB-KW"/>
</dbReference>
<keyword evidence="3" id="KW-0540">Nuclease</keyword>
<feature type="transmembrane region" description="Helical" evidence="1">
    <location>
        <begin position="20"/>
        <end position="53"/>
    </location>
</feature>
<keyword evidence="1" id="KW-1133">Transmembrane helix</keyword>
<dbReference type="InterPro" id="IPR004860">
    <property type="entry name" value="LAGLIDADG_dom"/>
</dbReference>
<feature type="domain" description="Homing endonuclease LAGLIDADG" evidence="2">
    <location>
        <begin position="32"/>
        <end position="90"/>
    </location>
</feature>
<evidence type="ECO:0000259" key="2">
    <source>
        <dbReference type="Pfam" id="PF03161"/>
    </source>
</evidence>
<dbReference type="Gene3D" id="3.10.28.10">
    <property type="entry name" value="Homing endonucleases"/>
    <property type="match status" value="1"/>
</dbReference>
<reference evidence="3" key="1">
    <citation type="journal article" date="2013" name="Genome Biol. Evol.">
        <title>Tracing the evolution of streptophyte algae and their mitochondrial genome.</title>
        <authorList>
            <person name="Turmel M."/>
            <person name="Otis C."/>
            <person name="Lemieux C."/>
        </authorList>
    </citation>
    <scope>NUCLEOTIDE SEQUENCE</scope>
</reference>
<organism evidence="3">
    <name type="scientific">Closterium baillyanum</name>
    <dbReference type="NCBI Taxonomy" id="1416941"/>
    <lineage>
        <taxon>Eukaryota</taxon>
        <taxon>Viridiplantae</taxon>
        <taxon>Streptophyta</taxon>
        <taxon>Zygnematophyceae</taxon>
        <taxon>Zygnematophycidae</taxon>
        <taxon>Desmidiales</taxon>
        <taxon>Closteriaceae</taxon>
        <taxon>Closterium</taxon>
    </lineage>
</organism>
<evidence type="ECO:0000313" key="3">
    <source>
        <dbReference type="EMBL" id="AGZ90271.1"/>
    </source>
</evidence>
<name>U5YGR1_9VIRI</name>
<keyword evidence="3" id="KW-0378">Hydrolase</keyword>
<keyword evidence="1" id="KW-0812">Transmembrane</keyword>
<dbReference type="SUPFAM" id="SSF55608">
    <property type="entry name" value="Homing endonucleases"/>
    <property type="match status" value="1"/>
</dbReference>
<dbReference type="RefSeq" id="YP_008816003.1">
    <property type="nucleotide sequence ID" value="NC_022860.1"/>
</dbReference>
<keyword evidence="3" id="KW-0255">Endonuclease</keyword>
<dbReference type="GeneID" id="17675303"/>
<sequence length="168" mass="19560">MTELAPYHTLFYKDTCFSSLLFSSLLFSSLLFSSLLFSSLLFSSLLFSSLLFWQNKLRQMLWHINLSDYLSDPLSLAVWYCDDGTLRKDCNASRIATQAIAYSRLRVPKHGRGSRRGIESWKSSSNILYYSLCIPDILGLYERLRSSMRLSRKEVPTMLYKLERPRND</sequence>
<protein>
    <submittedName>
        <fullName evidence="3">Putative LAGLIDADG homing endonuclease</fullName>
    </submittedName>
</protein>
<gene>
    <name evidence="3" type="primary">orf168</name>
</gene>
<dbReference type="InterPro" id="IPR027434">
    <property type="entry name" value="Homing_endonucl"/>
</dbReference>
<dbReference type="AlphaFoldDB" id="U5YGR1"/>
<keyword evidence="1" id="KW-0472">Membrane</keyword>
<keyword evidence="3" id="KW-0496">Mitochondrion</keyword>